<gene>
    <name evidence="3" type="ORF">LTR97_005561</name>
</gene>
<sequence>MAGIERFLSMIGGEANLPPVAPPKEAAPQTTLQVQAQESDDPFEGLPNVEEVIERNRIMAEEARARRPKPRQAHLGDQHHFISTPTTTTTDDSTSHMRLGDAAPRGINFTPFLAVTRFCYKFVADKWRQPLATAFFDAKKIYDRPWDVYYIWSDHYQTSKPVIFVPEHQLQALINDINQAFPEAKIGITDELREYGLVVNCDDLPDSLRPVWLGRSNSWSEYEEMAESAPFPSHPAGGKMPDNRSLEAFKEMIEKTLELNKAKSKAKRQMGQQVAVQRRGEMNKQVLRAQRYLGLLPKKEEDLLEGMSNLTIAAVDPEQAPLYPFDMDVVIIAFDCEAYERSPKTITEVLHQPTIMVGMATLDTRDLRGEAPGTIGQNWHKHVRARHFRLAEYKHLRNHEFVAGCPDAFEFGKSEFVPKNDLASVLTSCFHHPFSKPFSKTEAEWPALGAHVGQVNGEKRNIVLLGHDINQDIAYLQNVGFSVLNRGNLVEALDTAVMFKSFTRDNNSTSLGRILYHFDLVGWFLHNAGNDAVYTMHGMIAIAVKGAAERGSEEVEKKHEEAVEKRITEAAELAKEKARRMPRAGL</sequence>
<accession>A0AAN8A3A4</accession>
<dbReference type="AlphaFoldDB" id="A0AAN8A3A4"/>
<reference evidence="3" key="1">
    <citation type="submission" date="2023-08" db="EMBL/GenBank/DDBJ databases">
        <title>Black Yeasts Isolated from many extreme environments.</title>
        <authorList>
            <person name="Coleine C."/>
            <person name="Stajich J.E."/>
            <person name="Selbmann L."/>
        </authorList>
    </citation>
    <scope>NUCLEOTIDE SEQUENCE</scope>
    <source>
        <strain evidence="3">CCFEE 5810</strain>
    </source>
</reference>
<evidence type="ECO:0000256" key="1">
    <source>
        <dbReference type="SAM" id="MobiDB-lite"/>
    </source>
</evidence>
<dbReference type="PANTHER" id="PTHR28083">
    <property type="entry name" value="GOOD FOR FULL DBP5 ACTIVITY PROTEIN 2"/>
    <property type="match status" value="1"/>
</dbReference>
<protein>
    <recommendedName>
        <fullName evidence="2">Gfd2/YDR514C-like C-terminal domain-containing protein</fullName>
    </recommendedName>
</protein>
<dbReference type="InterPro" id="IPR048519">
    <property type="entry name" value="Gfd2/YDR514C-like_C"/>
</dbReference>
<evidence type="ECO:0000259" key="2">
    <source>
        <dbReference type="Pfam" id="PF21762"/>
    </source>
</evidence>
<dbReference type="GO" id="GO:0005634">
    <property type="term" value="C:nucleus"/>
    <property type="evidence" value="ECO:0007669"/>
    <property type="project" value="TreeGrafter"/>
</dbReference>
<feature type="region of interest" description="Disordered" evidence="1">
    <location>
        <begin position="14"/>
        <end position="45"/>
    </location>
</feature>
<evidence type="ECO:0000313" key="3">
    <source>
        <dbReference type="EMBL" id="KAK5701042.1"/>
    </source>
</evidence>
<dbReference type="InterPro" id="IPR040151">
    <property type="entry name" value="Gfd2/YDR514C-like"/>
</dbReference>
<feature type="domain" description="Gfd2/YDR514C-like C-terminal" evidence="2">
    <location>
        <begin position="330"/>
        <end position="542"/>
    </location>
</feature>
<name>A0AAN8A3A4_9PEZI</name>
<dbReference type="PANTHER" id="PTHR28083:SF1">
    <property type="entry name" value="GOOD FOR FULL DBP5 ACTIVITY PROTEIN 2"/>
    <property type="match status" value="1"/>
</dbReference>
<dbReference type="SUPFAM" id="SSF53098">
    <property type="entry name" value="Ribonuclease H-like"/>
    <property type="match status" value="1"/>
</dbReference>
<evidence type="ECO:0000313" key="4">
    <source>
        <dbReference type="Proteomes" id="UP001310594"/>
    </source>
</evidence>
<comment type="caution">
    <text evidence="3">The sequence shown here is derived from an EMBL/GenBank/DDBJ whole genome shotgun (WGS) entry which is preliminary data.</text>
</comment>
<proteinExistence type="predicted"/>
<dbReference type="Pfam" id="PF21762">
    <property type="entry name" value="DEDDh_C"/>
    <property type="match status" value="1"/>
</dbReference>
<organism evidence="3 4">
    <name type="scientific">Elasticomyces elasticus</name>
    <dbReference type="NCBI Taxonomy" id="574655"/>
    <lineage>
        <taxon>Eukaryota</taxon>
        <taxon>Fungi</taxon>
        <taxon>Dikarya</taxon>
        <taxon>Ascomycota</taxon>
        <taxon>Pezizomycotina</taxon>
        <taxon>Dothideomycetes</taxon>
        <taxon>Dothideomycetidae</taxon>
        <taxon>Mycosphaerellales</taxon>
        <taxon>Teratosphaeriaceae</taxon>
        <taxon>Elasticomyces</taxon>
    </lineage>
</organism>
<feature type="compositionally biased region" description="Polar residues" evidence="1">
    <location>
        <begin position="28"/>
        <end position="37"/>
    </location>
</feature>
<dbReference type="Proteomes" id="UP001310594">
    <property type="component" value="Unassembled WGS sequence"/>
</dbReference>
<dbReference type="InterPro" id="IPR012337">
    <property type="entry name" value="RNaseH-like_sf"/>
</dbReference>
<dbReference type="EMBL" id="JAVRQU010000007">
    <property type="protein sequence ID" value="KAK5701042.1"/>
    <property type="molecule type" value="Genomic_DNA"/>
</dbReference>